<dbReference type="Proteomes" id="UP001205998">
    <property type="component" value="Unassembled WGS sequence"/>
</dbReference>
<dbReference type="Gene3D" id="2.40.50.40">
    <property type="match status" value="1"/>
</dbReference>
<proteinExistence type="predicted"/>
<dbReference type="GO" id="GO:0008009">
    <property type="term" value="F:chemokine activity"/>
    <property type="evidence" value="ECO:0007669"/>
    <property type="project" value="InterPro"/>
</dbReference>
<dbReference type="InterPro" id="IPR001811">
    <property type="entry name" value="Chemokine_IL8-like_dom"/>
</dbReference>
<evidence type="ECO:0000259" key="6">
    <source>
        <dbReference type="SMART" id="SM00199"/>
    </source>
</evidence>
<name>A0AAD5B2S9_SILAS</name>
<gene>
    <name evidence="7" type="ORF">C0J50_13754</name>
</gene>
<dbReference type="AlphaFoldDB" id="A0AAD5B2S9"/>
<dbReference type="InterPro" id="IPR036048">
    <property type="entry name" value="Interleukin_8-like_sf"/>
</dbReference>
<comment type="caution">
    <text evidence="7">The sequence shown here is derived from an EMBL/GenBank/DDBJ whole genome shotgun (WGS) entry which is preliminary data.</text>
</comment>
<accession>A0AAD5B2S9</accession>
<evidence type="ECO:0000313" key="7">
    <source>
        <dbReference type="EMBL" id="KAI5626465.1"/>
    </source>
</evidence>
<keyword evidence="4 5" id="KW-0732">Signal</keyword>
<feature type="signal peptide" evidence="5">
    <location>
        <begin position="1"/>
        <end position="22"/>
    </location>
</feature>
<dbReference type="SMART" id="SM00199">
    <property type="entry name" value="SCY"/>
    <property type="match status" value="1"/>
</dbReference>
<feature type="domain" description="Chemokine interleukin-8-like" evidence="6">
    <location>
        <begin position="28"/>
        <end position="72"/>
    </location>
</feature>
<evidence type="ECO:0000256" key="5">
    <source>
        <dbReference type="SAM" id="SignalP"/>
    </source>
</evidence>
<dbReference type="EMBL" id="MU551531">
    <property type="protein sequence ID" value="KAI5626465.1"/>
    <property type="molecule type" value="Genomic_DNA"/>
</dbReference>
<feature type="chain" id="PRO_5041961248" description="Chemokine interleukin-8-like domain-containing protein" evidence="5">
    <location>
        <begin position="23"/>
        <end position="78"/>
    </location>
</feature>
<sequence length="78" mass="8936">MVSRSLLLVLLVLTCLQSFTMAQSGNGPKKCCFQYQTKPIPAKFIMTFTLKDTRQFCANPSEDWVKNIMNQIDGRLFQ</sequence>
<protein>
    <recommendedName>
        <fullName evidence="6">Chemokine interleukin-8-like domain-containing protein</fullName>
    </recommendedName>
</protein>
<dbReference type="PANTHER" id="PTHR12015">
    <property type="entry name" value="SMALL INDUCIBLE CYTOKINE A"/>
    <property type="match status" value="1"/>
</dbReference>
<keyword evidence="3" id="KW-0964">Secreted</keyword>
<evidence type="ECO:0000256" key="2">
    <source>
        <dbReference type="ARBA" id="ARBA00022514"/>
    </source>
</evidence>
<dbReference type="GO" id="GO:0006955">
    <property type="term" value="P:immune response"/>
    <property type="evidence" value="ECO:0007669"/>
    <property type="project" value="InterPro"/>
</dbReference>
<dbReference type="GO" id="GO:0005615">
    <property type="term" value="C:extracellular space"/>
    <property type="evidence" value="ECO:0007669"/>
    <property type="project" value="UniProtKB-KW"/>
</dbReference>
<dbReference type="InterPro" id="IPR039809">
    <property type="entry name" value="Chemokine_b/g/d"/>
</dbReference>
<comment type="subcellular location">
    <subcellularLocation>
        <location evidence="1">Secreted</location>
    </subcellularLocation>
</comment>
<reference evidence="7" key="1">
    <citation type="submission" date="2018-07" db="EMBL/GenBank/DDBJ databases">
        <title>Comparative genomics of catfishes provides insights into carnivory and benthic adaptation.</title>
        <authorList>
            <person name="Zhang Y."/>
            <person name="Wang D."/>
            <person name="Peng Z."/>
            <person name="Zheng S."/>
            <person name="Shao F."/>
            <person name="Tao W."/>
        </authorList>
    </citation>
    <scope>NUCLEOTIDE SEQUENCE</scope>
    <source>
        <strain evidence="7">Chongqing</strain>
    </source>
</reference>
<dbReference type="SUPFAM" id="SSF54117">
    <property type="entry name" value="Interleukin 8-like chemokines"/>
    <property type="match status" value="1"/>
</dbReference>
<evidence type="ECO:0000256" key="1">
    <source>
        <dbReference type="ARBA" id="ARBA00004613"/>
    </source>
</evidence>
<evidence type="ECO:0000313" key="8">
    <source>
        <dbReference type="Proteomes" id="UP001205998"/>
    </source>
</evidence>
<evidence type="ECO:0000256" key="3">
    <source>
        <dbReference type="ARBA" id="ARBA00022525"/>
    </source>
</evidence>
<dbReference type="Pfam" id="PF00048">
    <property type="entry name" value="IL8"/>
    <property type="match status" value="1"/>
</dbReference>
<evidence type="ECO:0000256" key="4">
    <source>
        <dbReference type="ARBA" id="ARBA00022729"/>
    </source>
</evidence>
<keyword evidence="8" id="KW-1185">Reference proteome</keyword>
<keyword evidence="2" id="KW-0202">Cytokine</keyword>
<dbReference type="PANTHER" id="PTHR12015:SF183">
    <property type="entry name" value="C-C MOTIF CHEMOKINE 3"/>
    <property type="match status" value="1"/>
</dbReference>
<organism evidence="7 8">
    <name type="scientific">Silurus asotus</name>
    <name type="common">Amur catfish</name>
    <name type="synonym">Parasilurus asotus</name>
    <dbReference type="NCBI Taxonomy" id="30991"/>
    <lineage>
        <taxon>Eukaryota</taxon>
        <taxon>Metazoa</taxon>
        <taxon>Chordata</taxon>
        <taxon>Craniata</taxon>
        <taxon>Vertebrata</taxon>
        <taxon>Euteleostomi</taxon>
        <taxon>Actinopterygii</taxon>
        <taxon>Neopterygii</taxon>
        <taxon>Teleostei</taxon>
        <taxon>Ostariophysi</taxon>
        <taxon>Siluriformes</taxon>
        <taxon>Siluridae</taxon>
        <taxon>Silurus</taxon>
    </lineage>
</organism>